<keyword evidence="2" id="KW-1185">Reference proteome</keyword>
<sequence>MSAPGSDASYKMAGVAIDAPLPNPSHANAEQPHTAESQDNVDAPPSSSLREKNTANTVNTGDMDLWAQLELEKARYPGASTWALEEEHLFELLFCRQDLPILPLHWELDLSGVPISGTNFAPLQSPAVVYAHGKDFIGTGFLYWQSAQKEGD</sequence>
<organism evidence="1 2">
    <name type="scientific">Lecanicillium saksenae</name>
    <dbReference type="NCBI Taxonomy" id="468837"/>
    <lineage>
        <taxon>Eukaryota</taxon>
        <taxon>Fungi</taxon>
        <taxon>Dikarya</taxon>
        <taxon>Ascomycota</taxon>
        <taxon>Pezizomycotina</taxon>
        <taxon>Sordariomycetes</taxon>
        <taxon>Hypocreomycetidae</taxon>
        <taxon>Hypocreales</taxon>
        <taxon>Cordycipitaceae</taxon>
        <taxon>Lecanicillium</taxon>
    </lineage>
</organism>
<dbReference type="Proteomes" id="UP001148737">
    <property type="component" value="Unassembled WGS sequence"/>
</dbReference>
<name>A0ACC1QLD3_9HYPO</name>
<accession>A0ACC1QLD3</accession>
<gene>
    <name evidence="1" type="ORF">NLG97_g8628</name>
</gene>
<evidence type="ECO:0000313" key="1">
    <source>
        <dbReference type="EMBL" id="KAJ3478272.1"/>
    </source>
</evidence>
<dbReference type="EMBL" id="JANAKD010001560">
    <property type="protein sequence ID" value="KAJ3478272.1"/>
    <property type="molecule type" value="Genomic_DNA"/>
</dbReference>
<reference evidence="1" key="1">
    <citation type="submission" date="2022-07" db="EMBL/GenBank/DDBJ databases">
        <title>Genome Sequence of Lecanicillium saksenae.</title>
        <authorList>
            <person name="Buettner E."/>
        </authorList>
    </citation>
    <scope>NUCLEOTIDE SEQUENCE</scope>
    <source>
        <strain evidence="1">VT-O1</strain>
    </source>
</reference>
<evidence type="ECO:0000313" key="2">
    <source>
        <dbReference type="Proteomes" id="UP001148737"/>
    </source>
</evidence>
<comment type="caution">
    <text evidence="1">The sequence shown here is derived from an EMBL/GenBank/DDBJ whole genome shotgun (WGS) entry which is preliminary data.</text>
</comment>
<protein>
    <submittedName>
        <fullName evidence="1">Uncharacterized protein</fullName>
    </submittedName>
</protein>
<proteinExistence type="predicted"/>